<evidence type="ECO:0000256" key="1">
    <source>
        <dbReference type="SAM" id="Phobius"/>
    </source>
</evidence>
<proteinExistence type="predicted"/>
<gene>
    <name evidence="2" type="ORF">AVEN_154084_1</name>
</gene>
<sequence>MLQKEEEKVPIRYGYNPVASELRSVHCFRQFKGGGINKSQCSLPPNYHNSKSLISPMSHFIIFSPHFLYLLLFSSVCVSKSRNFSSACLYSALINDL</sequence>
<keyword evidence="1" id="KW-1133">Transmembrane helix</keyword>
<feature type="transmembrane region" description="Helical" evidence="1">
    <location>
        <begin position="53"/>
        <end position="72"/>
    </location>
</feature>
<accession>A0A4Y2J3U3</accession>
<protein>
    <submittedName>
        <fullName evidence="2">Uncharacterized protein</fullName>
    </submittedName>
</protein>
<comment type="caution">
    <text evidence="2">The sequence shown here is derived from an EMBL/GenBank/DDBJ whole genome shotgun (WGS) entry which is preliminary data.</text>
</comment>
<organism evidence="2 3">
    <name type="scientific">Araneus ventricosus</name>
    <name type="common">Orbweaver spider</name>
    <name type="synonym">Epeira ventricosa</name>
    <dbReference type="NCBI Taxonomy" id="182803"/>
    <lineage>
        <taxon>Eukaryota</taxon>
        <taxon>Metazoa</taxon>
        <taxon>Ecdysozoa</taxon>
        <taxon>Arthropoda</taxon>
        <taxon>Chelicerata</taxon>
        <taxon>Arachnida</taxon>
        <taxon>Araneae</taxon>
        <taxon>Araneomorphae</taxon>
        <taxon>Entelegynae</taxon>
        <taxon>Araneoidea</taxon>
        <taxon>Araneidae</taxon>
        <taxon>Araneus</taxon>
    </lineage>
</organism>
<keyword evidence="3" id="KW-1185">Reference proteome</keyword>
<reference evidence="2 3" key="1">
    <citation type="journal article" date="2019" name="Sci. Rep.">
        <title>Orb-weaving spider Araneus ventricosus genome elucidates the spidroin gene catalogue.</title>
        <authorList>
            <person name="Kono N."/>
            <person name="Nakamura H."/>
            <person name="Ohtoshi R."/>
            <person name="Moran D.A.P."/>
            <person name="Shinohara A."/>
            <person name="Yoshida Y."/>
            <person name="Fujiwara M."/>
            <person name="Mori M."/>
            <person name="Tomita M."/>
            <person name="Arakawa K."/>
        </authorList>
    </citation>
    <scope>NUCLEOTIDE SEQUENCE [LARGE SCALE GENOMIC DNA]</scope>
</reference>
<dbReference type="EMBL" id="BGPR01003169">
    <property type="protein sequence ID" value="GBM84555.1"/>
    <property type="molecule type" value="Genomic_DNA"/>
</dbReference>
<dbReference type="AlphaFoldDB" id="A0A4Y2J3U3"/>
<keyword evidence="1" id="KW-0812">Transmembrane</keyword>
<evidence type="ECO:0000313" key="2">
    <source>
        <dbReference type="EMBL" id="GBM84555.1"/>
    </source>
</evidence>
<dbReference type="Proteomes" id="UP000499080">
    <property type="component" value="Unassembled WGS sequence"/>
</dbReference>
<keyword evidence="1" id="KW-0472">Membrane</keyword>
<evidence type="ECO:0000313" key="3">
    <source>
        <dbReference type="Proteomes" id="UP000499080"/>
    </source>
</evidence>
<name>A0A4Y2J3U3_ARAVE</name>